<evidence type="ECO:0000313" key="3">
    <source>
        <dbReference type="Proteomes" id="UP000092716"/>
    </source>
</evidence>
<feature type="region of interest" description="Disordered" evidence="1">
    <location>
        <begin position="216"/>
        <end position="251"/>
    </location>
</feature>
<feature type="compositionally biased region" description="Polar residues" evidence="1">
    <location>
        <begin position="370"/>
        <end position="383"/>
    </location>
</feature>
<feature type="region of interest" description="Disordered" evidence="1">
    <location>
        <begin position="323"/>
        <end position="357"/>
    </location>
</feature>
<feature type="region of interest" description="Disordered" evidence="1">
    <location>
        <begin position="370"/>
        <end position="429"/>
    </location>
</feature>
<accession>A0A1B1DTI5</accession>
<dbReference type="EMBL" id="CP016240">
    <property type="protein sequence ID" value="ANQ05917.1"/>
    <property type="molecule type" value="Genomic_DNA"/>
</dbReference>
<organism evidence="2 3">
    <name type="scientific">Plasmodium coatneyi</name>
    <dbReference type="NCBI Taxonomy" id="208452"/>
    <lineage>
        <taxon>Eukaryota</taxon>
        <taxon>Sar</taxon>
        <taxon>Alveolata</taxon>
        <taxon>Apicomplexa</taxon>
        <taxon>Aconoidasida</taxon>
        <taxon>Haemosporida</taxon>
        <taxon>Plasmodiidae</taxon>
        <taxon>Plasmodium</taxon>
    </lineage>
</organism>
<sequence length="429" mass="47450">MVNAGDCNVNDLPSQKIYNKFKNGGNDCASITSWEDNIVRILASTPGNRFVGQTQYMTDIAQASCFLSKTKTENPPCSRICDFFYFWLGSKLCEKVSRINTVYSIMQQIYEKLGGSSHQCKYKSMNDRVDCTAFKRRKKVFDYYHDYRMIWKELKACTSEDSSCKGKYDTYLTGNGVKEIGGDRGADGAYGAIAAGGTHSLDDYFKKFWDKFEGNGDGGSGTIPPPSKLKEKALSEERGQDPPPASDEEGGANLVNCLTQLSSVVVASSLPQQEEEPAGGSPSTAVENPSTVTPAVVSSTAALLGLPMAALLLYKYNLLPSWFGNPSRSNGNKNRKKRSVERHFNSSSNDDNSTVTSTDISTVYSTAPSTISDSMTEDVSTIYNGRRSPSRVGGTGRTNNKQQPQQQRHQRQERNNRTEERRNIKYHQM</sequence>
<evidence type="ECO:0000256" key="1">
    <source>
        <dbReference type="SAM" id="MobiDB-lite"/>
    </source>
</evidence>
<gene>
    <name evidence="2" type="ORF">PCOAH_00003150</name>
</gene>
<feature type="compositionally biased region" description="Low complexity" evidence="1">
    <location>
        <begin position="345"/>
        <end position="357"/>
    </location>
</feature>
<feature type="compositionally biased region" description="Basic and acidic residues" evidence="1">
    <location>
        <begin position="228"/>
        <end position="240"/>
    </location>
</feature>
<dbReference type="VEuPathDB" id="PlasmoDB:PCOAH_00003150"/>
<keyword evidence="3" id="KW-1185">Reference proteome</keyword>
<dbReference type="KEGG" id="pcot:PCOAH_00003150"/>
<feature type="compositionally biased region" description="Low complexity" evidence="1">
    <location>
        <begin position="397"/>
        <end position="407"/>
    </location>
</feature>
<dbReference type="OrthoDB" id="383226at2759"/>
<dbReference type="RefSeq" id="XP_019912612.1">
    <property type="nucleotide sequence ID" value="XM_020057130.1"/>
</dbReference>
<dbReference type="Proteomes" id="UP000092716">
    <property type="component" value="Chromosome 2"/>
</dbReference>
<dbReference type="GeneID" id="30907035"/>
<reference evidence="3" key="1">
    <citation type="submission" date="2016-06" db="EMBL/GenBank/DDBJ databases">
        <title>First high quality genome sequence of Plasmodium coatneyi using continuous long reads from single molecule, real-time sequencing.</title>
        <authorList>
            <person name="Chien J.-T."/>
            <person name="Pakala S.B."/>
            <person name="Geraldo J.A."/>
            <person name="Lapp S.A."/>
            <person name="Barnwell J.W."/>
            <person name="Kissinger J.C."/>
            <person name="Galinski M.R."/>
            <person name="Humphrey J.C."/>
        </authorList>
    </citation>
    <scope>NUCLEOTIDE SEQUENCE [LARGE SCALE GENOMIC DNA]</scope>
    <source>
        <strain evidence="3">Hackeri</strain>
    </source>
</reference>
<evidence type="ECO:0000313" key="2">
    <source>
        <dbReference type="EMBL" id="ANQ05917.1"/>
    </source>
</evidence>
<protein>
    <submittedName>
        <fullName evidence="2">KIR protein</fullName>
    </submittedName>
</protein>
<name>A0A1B1DTI5_9APIC</name>
<feature type="compositionally biased region" description="Basic and acidic residues" evidence="1">
    <location>
        <begin position="410"/>
        <end position="423"/>
    </location>
</feature>
<dbReference type="InterPro" id="IPR008780">
    <property type="entry name" value="Plasmodium_Vir"/>
</dbReference>
<feature type="region of interest" description="Disordered" evidence="1">
    <location>
        <begin position="270"/>
        <end position="290"/>
    </location>
</feature>
<feature type="compositionally biased region" description="Polar residues" evidence="1">
    <location>
        <begin position="281"/>
        <end position="290"/>
    </location>
</feature>
<dbReference type="Pfam" id="PF05795">
    <property type="entry name" value="Plasmodium_Vir"/>
    <property type="match status" value="1"/>
</dbReference>
<proteinExistence type="predicted"/>
<dbReference type="AlphaFoldDB" id="A0A1B1DTI5"/>